<comment type="subunit">
    <text evidence="14">At low DSF concentrations, interacts with RpfF.</text>
</comment>
<protein>
    <recommendedName>
        <fullName evidence="15">Sensory/regulatory protein RpfC</fullName>
        <ecNumber evidence="3">2.7.13.3</ecNumber>
    </recommendedName>
</protein>
<evidence type="ECO:0000256" key="14">
    <source>
        <dbReference type="ARBA" id="ARBA00064003"/>
    </source>
</evidence>
<evidence type="ECO:0000256" key="3">
    <source>
        <dbReference type="ARBA" id="ARBA00012438"/>
    </source>
</evidence>
<dbReference type="KEGG" id="run:DR864_09270"/>
<dbReference type="Pfam" id="PF02518">
    <property type="entry name" value="HATPase_c"/>
    <property type="match status" value="1"/>
</dbReference>
<keyword evidence="7" id="KW-0812">Transmembrane</keyword>
<keyword evidence="8" id="KW-0547">Nucleotide-binding</keyword>
<dbReference type="PROSITE" id="PS50113">
    <property type="entry name" value="PAC"/>
    <property type="match status" value="2"/>
</dbReference>
<dbReference type="SMART" id="SM00388">
    <property type="entry name" value="HisKA"/>
    <property type="match status" value="1"/>
</dbReference>
<feature type="modified residue" description="4-aspartylphosphate" evidence="17">
    <location>
        <position position="1112"/>
    </location>
</feature>
<evidence type="ECO:0000256" key="17">
    <source>
        <dbReference type="PROSITE-ProRule" id="PRU00169"/>
    </source>
</evidence>
<dbReference type="InterPro" id="IPR035965">
    <property type="entry name" value="PAS-like_dom_sf"/>
</dbReference>
<evidence type="ECO:0000259" key="19">
    <source>
        <dbReference type="PROSITE" id="PS50110"/>
    </source>
</evidence>
<sequence>MENLPVPLNEIERLKALKNYRILDTLPEAEFDRLTELASMICGTSISLVSLIDEDRQWFKARTGLGVTETDRSLAFCQYAIMGTEIFEVEDATLDERFKDNSLVTSDPNIRFYAGYPLTDPNGYALGSLCVIDDHPGKLTEKQQRSLQLLAEVAISLIVERRNREEQAHFEKLFNSSNDLICVAGTDGYFKRVNPAFHQVLGWEDSYLLATPFFEFIHPDDVETAQAQLDKLRQGQMTGSFSYRFRTKDGSYRHLEWAATPEHSTDSIFAIARDVSAEKEKELKLKLSEDRFRAFFENSQGLMCTHDLKGNFITVNEAGAGILGYTVAEIQSMSLYDIVPKNAQEALTEYLQTIAKDGKSTGLMHTLDKNGSLRIWIFNNIREKGADGEYYVIGNALDITKRHQLEVDLKQTKEMLEQTNQIARVGGWELDLVKNKVFWSDVTKEIHEVSPDFEPDITTAINFYKEGKDRTKIMEAFTNAVETGASYDLELQILTANGNERWVRTLGNADFENGKCRRIFGTFQDIDVQKKALVETNRSRKLLNDVLQSALEVGIIATDVNGMITLFNSGAERMLGYNAEELIGKQDPSIIHDLGEVLRRGEQLSLEYGQTIKGFRAFVHKAELEGSEQREWTYIKKDGTRIQVSLVVHPIRDNEGIVIGFLGVAIDITDRKKTEQALFIEKARLLAFVEHAPAAVAMFDREIRYIAVSNRWMEEYQLNGRNVLGLSHYEVFTNISQEWKDIHSRCLLGAVEKNDEDQWRPEGWDHDQFLRWEVRPWYQFDGSVGGIMMFTQDITEICLQREELKKAKWQAEQGSVAKSEFLANMSHEIRTPLNGVIGFTDLLLKTTLNETQQQYLSIVNQSANSLLSIINDILDFSKIEAGKLELDIDKCDLFEIGSQTADIITYQAQSKGLEMLLNISLDLPRFIWVDEVRLKQVLVNLLSNAVKFTKDGEVELKIEPLTDATQEEVTLRFEVRDTGIGIKPEKQEKIFEAFSQEDASTTKKYGGTGLGLAISNKLLGLMGSQLQLISVPGQGCTFYFNLTLKTEPGESINWENLDLVKNVLIVDDNDNNRVILRQMLLLKQINSEEAQNGFEALQLLAQGKRFDVIMMDYHMPYMDGLETIRKIRNSFNKLPEEQPVILLHSSSDDGTIIKGCEELMVNQRLVKPIKMQDMYDTLSRLHRKTETVPVLSETVLVAEPVQEKEVIRVLIAEDNPVNMLLAKTIIRRAAPNSVIIEAINGNEALNFCRTELPDIVFMDVQMPEMNGYEATQKIRELQQEIHIPIIAVTAGNLKGEKEKCLEAGMDDFVAKPFVEEAIIVLFEKWTGGIRKKGEKADGSSVRDAIIHFNVETIKSYVGDDNEILEEFLGLTISELEKSCNALLEEAEKKDLVGLKKIGHKLYGTAVTAGTLALAELAREIELLTEFNPEVVARLLLQTQDEVLLVKQLITDIMITHEG</sequence>
<evidence type="ECO:0000259" key="21">
    <source>
        <dbReference type="PROSITE" id="PS50113"/>
    </source>
</evidence>
<dbReference type="InterPro" id="IPR013656">
    <property type="entry name" value="PAS_4"/>
</dbReference>
<evidence type="ECO:0000256" key="6">
    <source>
        <dbReference type="ARBA" id="ARBA00022679"/>
    </source>
</evidence>
<dbReference type="InterPro" id="IPR008207">
    <property type="entry name" value="Sig_transdc_His_kin_Hpt_dom"/>
</dbReference>
<evidence type="ECO:0000256" key="4">
    <source>
        <dbReference type="ARBA" id="ARBA00022475"/>
    </source>
</evidence>
<dbReference type="RefSeq" id="WP_114066693.1">
    <property type="nucleotide sequence ID" value="NZ_CP030850.1"/>
</dbReference>
<dbReference type="Pfam" id="PF00512">
    <property type="entry name" value="HisKA"/>
    <property type="match status" value="1"/>
</dbReference>
<evidence type="ECO:0000256" key="9">
    <source>
        <dbReference type="ARBA" id="ARBA00022777"/>
    </source>
</evidence>
<evidence type="ECO:0000256" key="2">
    <source>
        <dbReference type="ARBA" id="ARBA00004651"/>
    </source>
</evidence>
<dbReference type="OrthoDB" id="9811889at2"/>
<dbReference type="PANTHER" id="PTHR45339:SF1">
    <property type="entry name" value="HYBRID SIGNAL TRANSDUCTION HISTIDINE KINASE J"/>
    <property type="match status" value="1"/>
</dbReference>
<dbReference type="InterPro" id="IPR005467">
    <property type="entry name" value="His_kinase_dom"/>
</dbReference>
<dbReference type="SMART" id="SM00091">
    <property type="entry name" value="PAS"/>
    <property type="match status" value="3"/>
</dbReference>
<dbReference type="InterPro" id="IPR003661">
    <property type="entry name" value="HisK_dim/P_dom"/>
</dbReference>
<dbReference type="Pfam" id="PF08448">
    <property type="entry name" value="PAS_4"/>
    <property type="match status" value="2"/>
</dbReference>
<keyword evidence="4" id="KW-1003">Cell membrane</keyword>
<feature type="domain" description="PAS" evidence="20">
    <location>
        <begin position="288"/>
        <end position="358"/>
    </location>
</feature>
<keyword evidence="5 17" id="KW-0597">Phosphoprotein</keyword>
<dbReference type="InterPro" id="IPR004358">
    <property type="entry name" value="Sig_transdc_His_kin-like_C"/>
</dbReference>
<dbReference type="SMART" id="SM00086">
    <property type="entry name" value="PAC"/>
    <property type="match status" value="3"/>
</dbReference>
<dbReference type="SUPFAM" id="SSF47226">
    <property type="entry name" value="Histidine-containing phosphotransfer domain, HPT domain"/>
    <property type="match status" value="1"/>
</dbReference>
<dbReference type="InterPro" id="IPR036890">
    <property type="entry name" value="HATPase_C_sf"/>
</dbReference>
<reference evidence="23 24" key="1">
    <citation type="submission" date="2018-07" db="EMBL/GenBank/DDBJ databases">
        <title>Genome sequencing of Runella.</title>
        <authorList>
            <person name="Baek M.-G."/>
            <person name="Yi H."/>
        </authorList>
    </citation>
    <scope>NUCLEOTIDE SEQUENCE [LARGE SCALE GENOMIC DNA]</scope>
    <source>
        <strain evidence="23 24">HYN0085</strain>
    </source>
</reference>
<dbReference type="Proteomes" id="UP000251993">
    <property type="component" value="Chromosome"/>
</dbReference>
<dbReference type="Gene3D" id="3.30.450.40">
    <property type="match status" value="1"/>
</dbReference>
<dbReference type="SMART" id="SM00065">
    <property type="entry name" value="GAF"/>
    <property type="match status" value="1"/>
</dbReference>
<dbReference type="Gene3D" id="1.20.120.160">
    <property type="entry name" value="HPT domain"/>
    <property type="match status" value="1"/>
</dbReference>
<dbReference type="CDD" id="cd16922">
    <property type="entry name" value="HATPase_EvgS-ArcB-TorS-like"/>
    <property type="match status" value="1"/>
</dbReference>
<evidence type="ECO:0000313" key="24">
    <source>
        <dbReference type="Proteomes" id="UP000251993"/>
    </source>
</evidence>
<keyword evidence="6" id="KW-0808">Transferase</keyword>
<dbReference type="SMART" id="SM00387">
    <property type="entry name" value="HATPase_c"/>
    <property type="match status" value="1"/>
</dbReference>
<dbReference type="FunFam" id="3.30.565.10:FF:000010">
    <property type="entry name" value="Sensor histidine kinase RcsC"/>
    <property type="match status" value="1"/>
</dbReference>
<dbReference type="Pfam" id="PF08447">
    <property type="entry name" value="PAS_3"/>
    <property type="match status" value="2"/>
</dbReference>
<dbReference type="FunFam" id="1.10.287.130:FF:000002">
    <property type="entry name" value="Two-component osmosensing histidine kinase"/>
    <property type="match status" value="1"/>
</dbReference>
<evidence type="ECO:0000259" key="20">
    <source>
        <dbReference type="PROSITE" id="PS50112"/>
    </source>
</evidence>
<evidence type="ECO:0000256" key="8">
    <source>
        <dbReference type="ARBA" id="ARBA00022741"/>
    </source>
</evidence>
<dbReference type="Pfam" id="PF13426">
    <property type="entry name" value="PAS_9"/>
    <property type="match status" value="1"/>
</dbReference>
<keyword evidence="13" id="KW-0472">Membrane</keyword>
<dbReference type="InterPro" id="IPR000014">
    <property type="entry name" value="PAS"/>
</dbReference>
<evidence type="ECO:0000313" key="23">
    <source>
        <dbReference type="EMBL" id="AXE17908.1"/>
    </source>
</evidence>
<feature type="domain" description="PAS" evidence="20">
    <location>
        <begin position="166"/>
        <end position="236"/>
    </location>
</feature>
<feature type="domain" description="Response regulatory" evidence="19">
    <location>
        <begin position="1062"/>
        <end position="1182"/>
    </location>
</feature>
<dbReference type="PRINTS" id="PR00344">
    <property type="entry name" value="BCTRLSENSOR"/>
</dbReference>
<organism evidence="23 24">
    <name type="scientific">Runella rosea</name>
    <dbReference type="NCBI Taxonomy" id="2259595"/>
    <lineage>
        <taxon>Bacteria</taxon>
        <taxon>Pseudomonadati</taxon>
        <taxon>Bacteroidota</taxon>
        <taxon>Cytophagia</taxon>
        <taxon>Cytophagales</taxon>
        <taxon>Spirosomataceae</taxon>
        <taxon>Runella</taxon>
    </lineage>
</organism>
<dbReference type="CDD" id="cd17546">
    <property type="entry name" value="REC_hyHK_CKI1_RcsC-like"/>
    <property type="match status" value="2"/>
</dbReference>
<feature type="domain" description="Histidine kinase" evidence="18">
    <location>
        <begin position="824"/>
        <end position="1046"/>
    </location>
</feature>
<keyword evidence="9 23" id="KW-0418">Kinase</keyword>
<dbReference type="InterPro" id="IPR013655">
    <property type="entry name" value="PAS_fold_3"/>
</dbReference>
<dbReference type="GO" id="GO:0005524">
    <property type="term" value="F:ATP binding"/>
    <property type="evidence" value="ECO:0007669"/>
    <property type="project" value="UniProtKB-KW"/>
</dbReference>
<keyword evidence="12" id="KW-0902">Two-component regulatory system</keyword>
<dbReference type="InterPro" id="IPR001610">
    <property type="entry name" value="PAC"/>
</dbReference>
<evidence type="ECO:0000256" key="11">
    <source>
        <dbReference type="ARBA" id="ARBA00022989"/>
    </source>
</evidence>
<dbReference type="Gene3D" id="2.10.70.100">
    <property type="match status" value="1"/>
</dbReference>
<evidence type="ECO:0000256" key="5">
    <source>
        <dbReference type="ARBA" id="ARBA00022553"/>
    </source>
</evidence>
<dbReference type="CDD" id="cd00130">
    <property type="entry name" value="PAS"/>
    <property type="match status" value="3"/>
</dbReference>
<evidence type="ECO:0000256" key="15">
    <source>
        <dbReference type="ARBA" id="ARBA00068150"/>
    </source>
</evidence>
<dbReference type="SUPFAM" id="SSF52172">
    <property type="entry name" value="CheY-like"/>
    <property type="match status" value="2"/>
</dbReference>
<feature type="domain" description="PAS" evidence="20">
    <location>
        <begin position="539"/>
        <end position="586"/>
    </location>
</feature>
<dbReference type="GO" id="GO:0005886">
    <property type="term" value="C:plasma membrane"/>
    <property type="evidence" value="ECO:0007669"/>
    <property type="project" value="UniProtKB-SubCell"/>
</dbReference>
<evidence type="ECO:0000259" key="22">
    <source>
        <dbReference type="PROSITE" id="PS50894"/>
    </source>
</evidence>
<accession>A0A344TGY7</accession>
<feature type="domain" description="PAC" evidence="21">
    <location>
        <begin position="628"/>
        <end position="680"/>
    </location>
</feature>
<gene>
    <name evidence="23" type="ORF">DR864_09270</name>
</gene>
<dbReference type="SUPFAM" id="SSF55785">
    <property type="entry name" value="PYP-like sensor domain (PAS domain)"/>
    <property type="match status" value="5"/>
</dbReference>
<dbReference type="InterPro" id="IPR003594">
    <property type="entry name" value="HATPase_dom"/>
</dbReference>
<keyword evidence="24" id="KW-1185">Reference proteome</keyword>
<dbReference type="InterPro" id="IPR000700">
    <property type="entry name" value="PAS-assoc_C"/>
</dbReference>
<dbReference type="CDD" id="cd00082">
    <property type="entry name" value="HisKA"/>
    <property type="match status" value="1"/>
</dbReference>
<dbReference type="InterPro" id="IPR001789">
    <property type="entry name" value="Sig_transdc_resp-reg_receiver"/>
</dbReference>
<feature type="domain" description="Response regulatory" evidence="19">
    <location>
        <begin position="1208"/>
        <end position="1326"/>
    </location>
</feature>
<dbReference type="PROSITE" id="PS50110">
    <property type="entry name" value="RESPONSE_REGULATORY"/>
    <property type="match status" value="2"/>
</dbReference>
<dbReference type="InterPro" id="IPR003018">
    <property type="entry name" value="GAF"/>
</dbReference>
<dbReference type="SMART" id="SM00448">
    <property type="entry name" value="REC"/>
    <property type="match status" value="2"/>
</dbReference>
<dbReference type="PROSITE" id="PS50112">
    <property type="entry name" value="PAS"/>
    <property type="match status" value="3"/>
</dbReference>
<evidence type="ECO:0000256" key="7">
    <source>
        <dbReference type="ARBA" id="ARBA00022692"/>
    </source>
</evidence>
<dbReference type="SUPFAM" id="SSF55874">
    <property type="entry name" value="ATPase domain of HSP90 chaperone/DNA topoisomerase II/histidine kinase"/>
    <property type="match status" value="1"/>
</dbReference>
<evidence type="ECO:0000256" key="12">
    <source>
        <dbReference type="ARBA" id="ARBA00023012"/>
    </source>
</evidence>
<dbReference type="PROSITE" id="PS50109">
    <property type="entry name" value="HIS_KIN"/>
    <property type="match status" value="1"/>
</dbReference>
<evidence type="ECO:0000256" key="1">
    <source>
        <dbReference type="ARBA" id="ARBA00000085"/>
    </source>
</evidence>
<feature type="domain" description="HPt" evidence="22">
    <location>
        <begin position="1360"/>
        <end position="1452"/>
    </location>
</feature>
<dbReference type="InterPro" id="IPR036641">
    <property type="entry name" value="HPT_dom_sf"/>
</dbReference>
<dbReference type="EC" id="2.7.13.3" evidence="3"/>
<feature type="domain" description="PAC" evidence="21">
    <location>
        <begin position="487"/>
        <end position="538"/>
    </location>
</feature>
<evidence type="ECO:0000256" key="10">
    <source>
        <dbReference type="ARBA" id="ARBA00022840"/>
    </source>
</evidence>
<evidence type="ECO:0000256" key="13">
    <source>
        <dbReference type="ARBA" id="ARBA00023136"/>
    </source>
</evidence>
<dbReference type="SUPFAM" id="SSF55781">
    <property type="entry name" value="GAF domain-like"/>
    <property type="match status" value="1"/>
</dbReference>
<dbReference type="EMBL" id="CP030850">
    <property type="protein sequence ID" value="AXE17908.1"/>
    <property type="molecule type" value="Genomic_DNA"/>
</dbReference>
<keyword evidence="11" id="KW-1133">Transmembrane helix</keyword>
<feature type="modified residue" description="4-aspartylphosphate" evidence="17">
    <location>
        <position position="1259"/>
    </location>
</feature>
<dbReference type="Pfam" id="PF00072">
    <property type="entry name" value="Response_reg"/>
    <property type="match status" value="2"/>
</dbReference>
<feature type="modified residue" description="Phosphohistidine" evidence="16">
    <location>
        <position position="1399"/>
    </location>
</feature>
<name>A0A344TGY7_9BACT</name>
<comment type="catalytic activity">
    <reaction evidence="1">
        <text>ATP + protein L-histidine = ADP + protein N-phospho-L-histidine.</text>
        <dbReference type="EC" id="2.7.13.3"/>
    </reaction>
</comment>
<dbReference type="Gene3D" id="1.10.287.130">
    <property type="match status" value="1"/>
</dbReference>
<dbReference type="InterPro" id="IPR036097">
    <property type="entry name" value="HisK_dim/P_sf"/>
</dbReference>
<evidence type="ECO:0000256" key="16">
    <source>
        <dbReference type="PROSITE-ProRule" id="PRU00110"/>
    </source>
</evidence>
<dbReference type="Gene3D" id="3.30.450.20">
    <property type="entry name" value="PAS domain"/>
    <property type="match status" value="5"/>
</dbReference>
<dbReference type="SUPFAM" id="SSF47384">
    <property type="entry name" value="Homodimeric domain of signal transducing histidine kinase"/>
    <property type="match status" value="1"/>
</dbReference>
<dbReference type="Gene3D" id="3.40.50.2300">
    <property type="match status" value="2"/>
</dbReference>
<dbReference type="GO" id="GO:0000155">
    <property type="term" value="F:phosphorelay sensor kinase activity"/>
    <property type="evidence" value="ECO:0007669"/>
    <property type="project" value="InterPro"/>
</dbReference>
<dbReference type="NCBIfam" id="TIGR00229">
    <property type="entry name" value="sensory_box"/>
    <property type="match status" value="3"/>
</dbReference>
<dbReference type="InterPro" id="IPR011006">
    <property type="entry name" value="CheY-like_superfamily"/>
</dbReference>
<evidence type="ECO:0000259" key="18">
    <source>
        <dbReference type="PROSITE" id="PS50109"/>
    </source>
</evidence>
<dbReference type="PANTHER" id="PTHR45339">
    <property type="entry name" value="HYBRID SIGNAL TRANSDUCTION HISTIDINE KINASE J"/>
    <property type="match status" value="1"/>
</dbReference>
<dbReference type="InterPro" id="IPR029016">
    <property type="entry name" value="GAF-like_dom_sf"/>
</dbReference>
<dbReference type="Gene3D" id="3.30.565.10">
    <property type="entry name" value="Histidine kinase-like ATPase, C-terminal domain"/>
    <property type="match status" value="1"/>
</dbReference>
<keyword evidence="10" id="KW-0067">ATP-binding</keyword>
<dbReference type="PROSITE" id="PS50894">
    <property type="entry name" value="HPT"/>
    <property type="match status" value="1"/>
</dbReference>
<comment type="subcellular location">
    <subcellularLocation>
        <location evidence="2">Cell membrane</location>
        <topology evidence="2">Multi-pass membrane protein</topology>
    </subcellularLocation>
</comment>
<proteinExistence type="predicted"/>